<evidence type="ECO:0000313" key="1">
    <source>
        <dbReference type="EMBL" id="MCC5467660.1"/>
    </source>
</evidence>
<name>A0ABS8HWX3_9FIRM</name>
<proteinExistence type="predicted"/>
<dbReference type="EMBL" id="JAJHJB010000037">
    <property type="protein sequence ID" value="MCC5467660.1"/>
    <property type="molecule type" value="Genomic_DNA"/>
</dbReference>
<accession>A0ABS8HWX3</accession>
<dbReference type="RefSeq" id="WP_229536626.1">
    <property type="nucleotide sequence ID" value="NZ_JAJHJB010000037.1"/>
</dbReference>
<reference evidence="1" key="1">
    <citation type="submission" date="2021-11" db="EMBL/GenBank/DDBJ databases">
        <title>Description of a new species Pelosinus isolated from the bottom sediments of Lake Baikal.</title>
        <authorList>
            <person name="Zakharyuk A."/>
        </authorList>
    </citation>
    <scope>NUCLEOTIDE SEQUENCE</scope>
    <source>
        <strain evidence="1">Bkl1</strain>
    </source>
</reference>
<organism evidence="1 2">
    <name type="scientific">Pelosinus baikalensis</name>
    <dbReference type="NCBI Taxonomy" id="2892015"/>
    <lineage>
        <taxon>Bacteria</taxon>
        <taxon>Bacillati</taxon>
        <taxon>Bacillota</taxon>
        <taxon>Negativicutes</taxon>
        <taxon>Selenomonadales</taxon>
        <taxon>Sporomusaceae</taxon>
        <taxon>Pelosinus</taxon>
    </lineage>
</organism>
<dbReference type="Proteomes" id="UP001165492">
    <property type="component" value="Unassembled WGS sequence"/>
</dbReference>
<keyword evidence="2" id="KW-1185">Reference proteome</keyword>
<protein>
    <submittedName>
        <fullName evidence="1">Uncharacterized protein</fullName>
    </submittedName>
</protein>
<sequence length="77" mass="8959">MVADDKTATIGKSEEQVFKLRKEILDHLRKKGVPGLHLVRIELELMMNEEMGNERNKETLMMLKSKNKNQGQYNSNE</sequence>
<evidence type="ECO:0000313" key="2">
    <source>
        <dbReference type="Proteomes" id="UP001165492"/>
    </source>
</evidence>
<gene>
    <name evidence="1" type="ORF">LMF89_20195</name>
</gene>
<comment type="caution">
    <text evidence="1">The sequence shown here is derived from an EMBL/GenBank/DDBJ whole genome shotgun (WGS) entry which is preliminary data.</text>
</comment>